<dbReference type="InterPro" id="IPR001902">
    <property type="entry name" value="SLC26A/SulP_fam"/>
</dbReference>
<feature type="transmembrane region" description="Helical" evidence="6">
    <location>
        <begin position="311"/>
        <end position="331"/>
    </location>
</feature>
<dbReference type="InterPro" id="IPR036513">
    <property type="entry name" value="STAS_dom_sf"/>
</dbReference>
<protein>
    <recommendedName>
        <fullName evidence="11">STAS domain-containing protein</fullName>
    </recommendedName>
</protein>
<feature type="transmembrane region" description="Helical" evidence="6">
    <location>
        <begin position="491"/>
        <end position="509"/>
    </location>
</feature>
<feature type="region of interest" description="Disordered" evidence="5">
    <location>
        <begin position="1020"/>
        <end position="1062"/>
    </location>
</feature>
<evidence type="ECO:0000313" key="9">
    <source>
        <dbReference type="EMBL" id="GLC60684.1"/>
    </source>
</evidence>
<dbReference type="SMART" id="SM00450">
    <property type="entry name" value="RHOD"/>
    <property type="match status" value="1"/>
</dbReference>
<name>A0A9W6BYM9_9CHLO</name>
<dbReference type="PROSITE" id="PS50206">
    <property type="entry name" value="RHODANESE_3"/>
    <property type="match status" value="1"/>
</dbReference>
<comment type="subcellular location">
    <subcellularLocation>
        <location evidence="1">Membrane</location>
        <topology evidence="1">Multi-pass membrane protein</topology>
    </subcellularLocation>
</comment>
<feature type="transmembrane region" description="Helical" evidence="6">
    <location>
        <begin position="358"/>
        <end position="375"/>
    </location>
</feature>
<dbReference type="OrthoDB" id="288203at2759"/>
<accession>A0A9W6BYM9</accession>
<evidence type="ECO:0000313" key="10">
    <source>
        <dbReference type="Proteomes" id="UP001165080"/>
    </source>
</evidence>
<organism evidence="9 10">
    <name type="scientific">Pleodorina starrii</name>
    <dbReference type="NCBI Taxonomy" id="330485"/>
    <lineage>
        <taxon>Eukaryota</taxon>
        <taxon>Viridiplantae</taxon>
        <taxon>Chlorophyta</taxon>
        <taxon>core chlorophytes</taxon>
        <taxon>Chlorophyceae</taxon>
        <taxon>CS clade</taxon>
        <taxon>Chlamydomonadales</taxon>
        <taxon>Volvocaceae</taxon>
        <taxon>Pleodorina</taxon>
    </lineage>
</organism>
<comment type="caution">
    <text evidence="9">The sequence shown here is derived from an EMBL/GenBank/DDBJ whole genome shotgun (WGS) entry which is preliminary data.</text>
</comment>
<dbReference type="CDD" id="cd07042">
    <property type="entry name" value="STAS_SulP_like_sulfate_transporter"/>
    <property type="match status" value="1"/>
</dbReference>
<gene>
    <name evidence="9" type="primary">PLEST011914</name>
    <name evidence="9" type="ORF">PLESTB_001657700</name>
</gene>
<feature type="transmembrane region" description="Helical" evidence="6">
    <location>
        <begin position="626"/>
        <end position="643"/>
    </location>
</feature>
<dbReference type="GO" id="GO:0055085">
    <property type="term" value="P:transmembrane transport"/>
    <property type="evidence" value="ECO:0007669"/>
    <property type="project" value="InterPro"/>
</dbReference>
<feature type="transmembrane region" description="Helical" evidence="6">
    <location>
        <begin position="553"/>
        <end position="572"/>
    </location>
</feature>
<feature type="domain" description="Rhodanese" evidence="7">
    <location>
        <begin position="118"/>
        <end position="230"/>
    </location>
</feature>
<dbReference type="AlphaFoldDB" id="A0A9W6BYM9"/>
<feature type="compositionally biased region" description="Gly residues" evidence="5">
    <location>
        <begin position="1034"/>
        <end position="1048"/>
    </location>
</feature>
<dbReference type="Gene3D" id="3.30.750.24">
    <property type="entry name" value="STAS domain"/>
    <property type="match status" value="1"/>
</dbReference>
<feature type="transmembrane region" description="Helical" evidence="6">
    <location>
        <begin position="337"/>
        <end position="353"/>
    </location>
</feature>
<evidence type="ECO:0000256" key="3">
    <source>
        <dbReference type="ARBA" id="ARBA00022989"/>
    </source>
</evidence>
<evidence type="ECO:0000256" key="6">
    <source>
        <dbReference type="SAM" id="Phobius"/>
    </source>
</evidence>
<dbReference type="PANTHER" id="PTHR11814">
    <property type="entry name" value="SULFATE TRANSPORTER"/>
    <property type="match status" value="1"/>
</dbReference>
<evidence type="ECO:0000259" key="8">
    <source>
        <dbReference type="PROSITE" id="PS50801"/>
    </source>
</evidence>
<dbReference type="SUPFAM" id="SSF52821">
    <property type="entry name" value="Rhodanese/Cell cycle control phosphatase"/>
    <property type="match status" value="1"/>
</dbReference>
<feature type="region of interest" description="Disordered" evidence="5">
    <location>
        <begin position="937"/>
        <end position="963"/>
    </location>
</feature>
<dbReference type="InterPro" id="IPR001763">
    <property type="entry name" value="Rhodanese-like_dom"/>
</dbReference>
<keyword evidence="4 6" id="KW-0472">Membrane</keyword>
<feature type="transmembrane region" description="Helical" evidence="6">
    <location>
        <begin position="413"/>
        <end position="430"/>
    </location>
</feature>
<dbReference type="InterPro" id="IPR002645">
    <property type="entry name" value="STAS_dom"/>
</dbReference>
<dbReference type="InterPro" id="IPR011547">
    <property type="entry name" value="SLC26A/SulP_dom"/>
</dbReference>
<evidence type="ECO:0000256" key="5">
    <source>
        <dbReference type="SAM" id="MobiDB-lite"/>
    </source>
</evidence>
<keyword evidence="3 6" id="KW-1133">Transmembrane helix</keyword>
<evidence type="ECO:0008006" key="11">
    <source>
        <dbReference type="Google" id="ProtNLM"/>
    </source>
</evidence>
<feature type="transmembrane region" description="Helical" evidence="6">
    <location>
        <begin position="381"/>
        <end position="406"/>
    </location>
</feature>
<sequence>MACLGSMAYRTVQFPNCSTAGVQHARRPCALPAVLPSRRTPRIGALRGQRFPCQRRLTARVQAMQAAQAVGGLIHVSETWIMAGSAALALSIPVAFGAVRQGRVQSVSPGDALVLLKTGGNVKLVDVRSRLEVKIEGLPLKRNARKANVIHAPFNELRGGKLQPSPSFLDDILFAPGVNHETTFIVLSSRGSETCRRAAKAISSLSDRHDIYTVEGGFRAWQAIGLDTESAANMSGAAGEEGSADDEDYYGDLYDRAAAGSGRRGVEEVFLDSALDSGRGLLGLLLRVPFKPKLLEVLKQGYTADDLRRDVLAGVVVGVIALALGMALGIASDSTPAIGVYTVVVGGLLASALSGSRVTVVGPTAAFIPIVAGVAHAHGPAGLVACTGLAGLMLLAMGATGMGGIIRYVPKPVVTGFTAGIATYIFGTQIKDFLGLGAPGRLPEGVPVPTEFLEKVVYLGSHLDAAHVPSVAMALGCLVLIKTWPKEWAKVVPTPIVAIVAGTLGLQLLQLANPGMELGIETIGTHFGAGAIPRSLPTLQWPQGLSASDIPGLLYPAATIAMLAAIESLLCARVADTMIGDKHDSNTELISQGIANLGCAAFGCLPATGALARTAANIRAGGRSPVSGLVHAVTVAAVILAAAPAAEYIPLPALSAVLVVVALNMGEWHNFQQLPKWPQNDAHLFLIAFSLTVLQDVAVAVAFGMVIALAVFVQDVSATMYVRALPPRSVVTPPYLDPAAAFDVDVDANEPYRRRDAAAALAARRASSGEEEEEVEGPMPSAAAAAGGGGGAGLLAGLPLGCVVPAGTVYVEVTGSLLFGAGEVLERVVETEGQAANPGVDQEPVQVLVLNMSHVSVVDVSGLELLEEVHRRLEQAGKTLVLCGLTRQPLRMMARAGFLDEAGRENVCRSVDAAFARATAIVTAANRAKQQQEAAAAAARSAAAAHRHRAGGRRPTAGAVTDATAGKGAGFVDGYEGTATGSEDLDELWAAAAVPPDVSFQASSGRLGSDGYAAISVGAGASGGGSAASSPRRGSGGGSSSGGAGGGSMESDLFGQERGGSA</sequence>
<evidence type="ECO:0000256" key="2">
    <source>
        <dbReference type="ARBA" id="ARBA00022692"/>
    </source>
</evidence>
<feature type="transmembrane region" description="Helical" evidence="6">
    <location>
        <begin position="465"/>
        <end position="484"/>
    </location>
</feature>
<dbReference type="Pfam" id="PF01740">
    <property type="entry name" value="STAS"/>
    <property type="match status" value="1"/>
</dbReference>
<evidence type="ECO:0000256" key="4">
    <source>
        <dbReference type="ARBA" id="ARBA00023136"/>
    </source>
</evidence>
<dbReference type="Pfam" id="PF00916">
    <property type="entry name" value="Sulfate_transp"/>
    <property type="match status" value="1"/>
</dbReference>
<dbReference type="PROSITE" id="PS50801">
    <property type="entry name" value="STAS"/>
    <property type="match status" value="1"/>
</dbReference>
<feature type="region of interest" description="Disordered" evidence="5">
    <location>
        <begin position="763"/>
        <end position="783"/>
    </location>
</feature>
<dbReference type="InterPro" id="IPR036873">
    <property type="entry name" value="Rhodanese-like_dom_sf"/>
</dbReference>
<evidence type="ECO:0000256" key="1">
    <source>
        <dbReference type="ARBA" id="ARBA00004141"/>
    </source>
</evidence>
<reference evidence="9 10" key="1">
    <citation type="journal article" date="2023" name="Commun. Biol.">
        <title>Reorganization of the ancestral sex-determining regions during the evolution of trioecy in Pleodorina starrii.</title>
        <authorList>
            <person name="Takahashi K."/>
            <person name="Suzuki S."/>
            <person name="Kawai-Toyooka H."/>
            <person name="Yamamoto K."/>
            <person name="Hamaji T."/>
            <person name="Ootsuki R."/>
            <person name="Yamaguchi H."/>
            <person name="Kawachi M."/>
            <person name="Higashiyama T."/>
            <person name="Nozaki H."/>
        </authorList>
    </citation>
    <scope>NUCLEOTIDE SEQUENCE [LARGE SCALE GENOMIC DNA]</scope>
    <source>
        <strain evidence="9 10">NIES-4479</strain>
    </source>
</reference>
<evidence type="ECO:0000259" key="7">
    <source>
        <dbReference type="PROSITE" id="PS50206"/>
    </source>
</evidence>
<feature type="transmembrane region" description="Helical" evidence="6">
    <location>
        <begin position="686"/>
        <end position="713"/>
    </location>
</feature>
<proteinExistence type="predicted"/>
<feature type="domain" description="STAS" evidence="8">
    <location>
        <begin position="807"/>
        <end position="918"/>
    </location>
</feature>
<dbReference type="Proteomes" id="UP001165080">
    <property type="component" value="Unassembled WGS sequence"/>
</dbReference>
<keyword evidence="2 6" id="KW-0812">Transmembrane</keyword>
<keyword evidence="10" id="KW-1185">Reference proteome</keyword>
<dbReference type="SUPFAM" id="SSF52091">
    <property type="entry name" value="SpoIIaa-like"/>
    <property type="match status" value="1"/>
</dbReference>
<dbReference type="EMBL" id="BRXU01000037">
    <property type="protein sequence ID" value="GLC60684.1"/>
    <property type="molecule type" value="Genomic_DNA"/>
</dbReference>
<dbReference type="Gene3D" id="3.40.250.10">
    <property type="entry name" value="Rhodanese-like domain"/>
    <property type="match status" value="1"/>
</dbReference>
<dbReference type="GO" id="GO:0016020">
    <property type="term" value="C:membrane"/>
    <property type="evidence" value="ECO:0007669"/>
    <property type="project" value="UniProtKB-SubCell"/>
</dbReference>